<gene>
    <name evidence="2" type="ORF">LAD12857_34480</name>
</gene>
<organism evidence="2 3">
    <name type="scientific">Lacrimispora amygdalina</name>
    <dbReference type="NCBI Taxonomy" id="253257"/>
    <lineage>
        <taxon>Bacteria</taxon>
        <taxon>Bacillati</taxon>
        <taxon>Bacillota</taxon>
        <taxon>Clostridia</taxon>
        <taxon>Lachnospirales</taxon>
        <taxon>Lachnospiraceae</taxon>
        <taxon>Lacrimispora</taxon>
    </lineage>
</organism>
<dbReference type="InterPro" id="IPR013974">
    <property type="entry name" value="SAF"/>
</dbReference>
<sequence length="248" mass="27083">MVNINKKVLGAALIFALISAVSVFAYVNMIKKAKSNIEYTDVIIAARDIERKAAITEADLKTIKIVKENANPRVVSNTIDIIGKMARDKIYSGEQVISDRIQNDSKTDLSFEIPEGKRAVSVNVNEASSVGNFIRPGDYVDVLATFEKFEVDANGVKTVYNQNTKIILQNIMILGIGQQMEVPEKGKTETPKTVTFAVTAEDAEKLVYGEEAGVLRMALRKAGDKNVAVTQGIIGEDLVSVKSRTQSN</sequence>
<dbReference type="RefSeq" id="WP_346065812.1">
    <property type="nucleotide sequence ID" value="NZ_BRPJ01000074.1"/>
</dbReference>
<keyword evidence="3" id="KW-1185">Reference proteome</keyword>
<comment type="caution">
    <text evidence="2">The sequence shown here is derived from an EMBL/GenBank/DDBJ whole genome shotgun (WGS) entry which is preliminary data.</text>
</comment>
<dbReference type="Pfam" id="PF08666">
    <property type="entry name" value="SAF"/>
    <property type="match status" value="1"/>
</dbReference>
<evidence type="ECO:0000313" key="3">
    <source>
        <dbReference type="Proteomes" id="UP001419084"/>
    </source>
</evidence>
<evidence type="ECO:0000313" key="2">
    <source>
        <dbReference type="EMBL" id="GLB31525.1"/>
    </source>
</evidence>
<dbReference type="Gene3D" id="3.90.1210.10">
    <property type="entry name" value="Antifreeze-like/N-acetylneuraminic acid synthase C-terminal domain"/>
    <property type="match status" value="1"/>
</dbReference>
<protein>
    <recommendedName>
        <fullName evidence="1">SAF domain-containing protein</fullName>
    </recommendedName>
</protein>
<dbReference type="CDD" id="cd11614">
    <property type="entry name" value="SAF_CpaB_FlgA_like"/>
    <property type="match status" value="1"/>
</dbReference>
<evidence type="ECO:0000259" key="1">
    <source>
        <dbReference type="SMART" id="SM00858"/>
    </source>
</evidence>
<dbReference type="Proteomes" id="UP001419084">
    <property type="component" value="Unassembled WGS sequence"/>
</dbReference>
<dbReference type="SMART" id="SM00858">
    <property type="entry name" value="SAF"/>
    <property type="match status" value="1"/>
</dbReference>
<dbReference type="EMBL" id="BRPJ01000074">
    <property type="protein sequence ID" value="GLB31525.1"/>
    <property type="molecule type" value="Genomic_DNA"/>
</dbReference>
<name>A0ABQ5M994_9FIRM</name>
<dbReference type="InterPro" id="IPR031571">
    <property type="entry name" value="RcpC_dom"/>
</dbReference>
<dbReference type="NCBIfam" id="TIGR03177">
    <property type="entry name" value="pilus_cpaB"/>
    <property type="match status" value="1"/>
</dbReference>
<dbReference type="InterPro" id="IPR017592">
    <property type="entry name" value="Pilus_assmbl_Flp-typ_CpaB"/>
</dbReference>
<reference evidence="2 3" key="1">
    <citation type="journal article" date="2024" name="Int. J. Syst. Evol. Microbiol.">
        <title>Lacrimispora brassicae sp. nov. isolated from fermented cabbage, and proposal of Clostridium indicum Gundawar et al. 2019 and Clostridium methoxybenzovorans Mechichi et al. 1999 as heterotypic synonyms of Lacrimispora amygdalina (Parshina et al. 2003) Haas and Blanchard 2020 and Lacrimispora indolis (McClung and McCoy 1957) Haas and Blanchard 2020, respectively.</title>
        <authorList>
            <person name="Kobayashi H."/>
            <person name="Tanizawa Y."/>
            <person name="Sakamoto M."/>
            <person name="Ohkuma M."/>
            <person name="Tohno M."/>
        </authorList>
    </citation>
    <scope>NUCLEOTIDE SEQUENCE [LARGE SCALE GENOMIC DNA]</scope>
    <source>
        <strain evidence="2 3">DSM 12857</strain>
    </source>
</reference>
<proteinExistence type="predicted"/>
<dbReference type="Pfam" id="PF16976">
    <property type="entry name" value="RcpC"/>
    <property type="match status" value="1"/>
</dbReference>
<accession>A0ABQ5M994</accession>
<feature type="domain" description="SAF" evidence="1">
    <location>
        <begin position="40"/>
        <end position="102"/>
    </location>
</feature>